<accession>A0ABU8ETN3</accession>
<dbReference type="Proteomes" id="UP001382455">
    <property type="component" value="Unassembled WGS sequence"/>
</dbReference>
<comment type="caution">
    <text evidence="1">The sequence shown here is derived from an EMBL/GenBank/DDBJ whole genome shotgun (WGS) entry which is preliminary data.</text>
</comment>
<dbReference type="RefSeq" id="WP_336435561.1">
    <property type="nucleotide sequence ID" value="NZ_JBAWKS010000001.1"/>
</dbReference>
<dbReference type="SUPFAM" id="SSF46955">
    <property type="entry name" value="Putative DNA-binding domain"/>
    <property type="match status" value="1"/>
</dbReference>
<dbReference type="Gene3D" id="1.10.238.160">
    <property type="match status" value="1"/>
</dbReference>
<sequence>MQEVQILKIADIVQMLSISKPTIWRYVKNGTLPRPIYIQNRIFGWRKSTILEWLDSLEEAA</sequence>
<evidence type="ECO:0000313" key="2">
    <source>
        <dbReference type="Proteomes" id="UP001382455"/>
    </source>
</evidence>
<proteinExistence type="predicted"/>
<gene>
    <name evidence="1" type="ORF">WAE96_11740</name>
</gene>
<dbReference type="Pfam" id="PF05930">
    <property type="entry name" value="Phage_AlpA"/>
    <property type="match status" value="1"/>
</dbReference>
<evidence type="ECO:0000313" key="1">
    <source>
        <dbReference type="EMBL" id="MEI4550337.1"/>
    </source>
</evidence>
<keyword evidence="2" id="KW-1185">Reference proteome</keyword>
<name>A0ABU8ETN3_9GAMM</name>
<dbReference type="EMBL" id="JBAWKS010000001">
    <property type="protein sequence ID" value="MEI4550337.1"/>
    <property type="molecule type" value="Genomic_DNA"/>
</dbReference>
<organism evidence="1 2">
    <name type="scientific">Pseudoalteromonas spongiae</name>
    <dbReference type="NCBI Taxonomy" id="298657"/>
    <lineage>
        <taxon>Bacteria</taxon>
        <taxon>Pseudomonadati</taxon>
        <taxon>Pseudomonadota</taxon>
        <taxon>Gammaproteobacteria</taxon>
        <taxon>Alteromonadales</taxon>
        <taxon>Pseudoalteromonadaceae</taxon>
        <taxon>Pseudoalteromonas</taxon>
    </lineage>
</organism>
<reference evidence="1 2" key="1">
    <citation type="submission" date="2023-12" db="EMBL/GenBank/DDBJ databases">
        <title>Friends and Foes: Symbiotic and Algicidal bacterial influence on Karenia brevis blooms.</title>
        <authorList>
            <person name="Fei C."/>
            <person name="Mohamed A.R."/>
            <person name="Booker A."/>
            <person name="Arshad M."/>
            <person name="Klass S."/>
            <person name="Ahn S."/>
            <person name="Gilbert P.M."/>
            <person name="Heil C.A."/>
            <person name="Martinez J.M."/>
            <person name="Amin S.A."/>
        </authorList>
    </citation>
    <scope>NUCLEOTIDE SEQUENCE [LARGE SCALE GENOMIC DNA]</scope>
    <source>
        <strain evidence="1 2">CE15</strain>
    </source>
</reference>
<protein>
    <submittedName>
        <fullName evidence="1">AlpA family phage regulatory protein</fullName>
    </submittedName>
</protein>
<dbReference type="InterPro" id="IPR010260">
    <property type="entry name" value="AlpA"/>
</dbReference>
<dbReference type="InterPro" id="IPR009061">
    <property type="entry name" value="DNA-bd_dom_put_sf"/>
</dbReference>